<evidence type="ECO:0000256" key="2">
    <source>
        <dbReference type="ARBA" id="ARBA00023002"/>
    </source>
</evidence>
<protein>
    <submittedName>
        <fullName evidence="5">SDR family oxidoreductase</fullName>
    </submittedName>
</protein>
<keyword evidence="6" id="KW-1185">Reference proteome</keyword>
<dbReference type="FunFam" id="3.40.50.720:FF:000084">
    <property type="entry name" value="Short-chain dehydrogenase reductase"/>
    <property type="match status" value="1"/>
</dbReference>
<dbReference type="InterPro" id="IPR020904">
    <property type="entry name" value="Sc_DH/Rdtase_CS"/>
</dbReference>
<evidence type="ECO:0000313" key="6">
    <source>
        <dbReference type="Proteomes" id="UP000451233"/>
    </source>
</evidence>
<dbReference type="EMBL" id="WVHS01000003">
    <property type="protein sequence ID" value="MXV16623.1"/>
    <property type="molecule type" value="Genomic_DNA"/>
</dbReference>
<dbReference type="PANTHER" id="PTHR24321:SF8">
    <property type="entry name" value="ESTRADIOL 17-BETA-DEHYDROGENASE 8-RELATED"/>
    <property type="match status" value="1"/>
</dbReference>
<dbReference type="PROSITE" id="PS00061">
    <property type="entry name" value="ADH_SHORT"/>
    <property type="match status" value="1"/>
</dbReference>
<comment type="caution">
    <text evidence="5">The sequence shown here is derived from an EMBL/GenBank/DDBJ whole genome shotgun (WGS) entry which is preliminary data.</text>
</comment>
<dbReference type="AlphaFoldDB" id="A0A7K1Y075"/>
<sequence length="247" mass="26208">MEKFIDKVVVITGGNSGIGYATAKEFKRQGATVFITGKRADALAKASMELGVRGILADQSDLQQIAGLVKEVEEAAEKVDVLFINAGVAFFAPIGDTSEKQFDAMTDVNFKGSFFTLQKFLPRLNDGASVIFLTSGNTALAMENSAVYSAGKSAVAHLARIAAKELARRKIRVNAVSPGPTETEMQGKFGMDEATLAGMKAHIISHVPLAKMGTPDDVAKMVVYLSDQTVSSFITGAEFFVDGGMAL</sequence>
<accession>A0A7K1Y075</accession>
<comment type="similarity">
    <text evidence="1">Belongs to the short-chain dehydrogenases/reductases (SDR) family.</text>
</comment>
<keyword evidence="3" id="KW-0520">NAD</keyword>
<keyword evidence="2" id="KW-0560">Oxidoreductase</keyword>
<dbReference type="RefSeq" id="WP_160907602.1">
    <property type="nucleotide sequence ID" value="NZ_WVHS01000003.1"/>
</dbReference>
<dbReference type="PRINTS" id="PR00081">
    <property type="entry name" value="GDHRDH"/>
</dbReference>
<dbReference type="SUPFAM" id="SSF51735">
    <property type="entry name" value="NAD(P)-binding Rossmann-fold domains"/>
    <property type="match status" value="1"/>
</dbReference>
<name>A0A7K1Y075_9SPHI</name>
<proteinExistence type="inferred from homology"/>
<dbReference type="PANTHER" id="PTHR24321">
    <property type="entry name" value="DEHYDROGENASES, SHORT CHAIN"/>
    <property type="match status" value="1"/>
</dbReference>
<dbReference type="Pfam" id="PF13561">
    <property type="entry name" value="adh_short_C2"/>
    <property type="match status" value="1"/>
</dbReference>
<dbReference type="GO" id="GO:0016491">
    <property type="term" value="F:oxidoreductase activity"/>
    <property type="evidence" value="ECO:0007669"/>
    <property type="project" value="UniProtKB-KW"/>
</dbReference>
<gene>
    <name evidence="5" type="ORF">GS398_15075</name>
</gene>
<dbReference type="SMART" id="SM00822">
    <property type="entry name" value="PKS_KR"/>
    <property type="match status" value="1"/>
</dbReference>
<reference evidence="5 6" key="1">
    <citation type="submission" date="2019-11" db="EMBL/GenBank/DDBJ databases">
        <title>Pedobacter sp. HMF7056 Genome sequencing and assembly.</title>
        <authorList>
            <person name="Kang H."/>
            <person name="Kim H."/>
            <person name="Joh K."/>
        </authorList>
    </citation>
    <scope>NUCLEOTIDE SEQUENCE [LARGE SCALE GENOMIC DNA]</scope>
    <source>
        <strain evidence="5 6">HMF7056</strain>
    </source>
</reference>
<evidence type="ECO:0000313" key="5">
    <source>
        <dbReference type="EMBL" id="MXV16623.1"/>
    </source>
</evidence>
<evidence type="ECO:0000256" key="1">
    <source>
        <dbReference type="ARBA" id="ARBA00006484"/>
    </source>
</evidence>
<dbReference type="InterPro" id="IPR057326">
    <property type="entry name" value="KR_dom"/>
</dbReference>
<organism evidence="5 6">
    <name type="scientific">Hufsiella ginkgonis</name>
    <dbReference type="NCBI Taxonomy" id="2695274"/>
    <lineage>
        <taxon>Bacteria</taxon>
        <taxon>Pseudomonadati</taxon>
        <taxon>Bacteroidota</taxon>
        <taxon>Sphingobacteriia</taxon>
        <taxon>Sphingobacteriales</taxon>
        <taxon>Sphingobacteriaceae</taxon>
        <taxon>Hufsiella</taxon>
    </lineage>
</organism>
<evidence type="ECO:0000259" key="4">
    <source>
        <dbReference type="SMART" id="SM00822"/>
    </source>
</evidence>
<dbReference type="Proteomes" id="UP000451233">
    <property type="component" value="Unassembled WGS sequence"/>
</dbReference>
<dbReference type="InterPro" id="IPR036291">
    <property type="entry name" value="NAD(P)-bd_dom_sf"/>
</dbReference>
<evidence type="ECO:0000256" key="3">
    <source>
        <dbReference type="ARBA" id="ARBA00023027"/>
    </source>
</evidence>
<feature type="domain" description="Ketoreductase" evidence="4">
    <location>
        <begin position="7"/>
        <end position="183"/>
    </location>
</feature>
<dbReference type="CDD" id="cd05233">
    <property type="entry name" value="SDR_c"/>
    <property type="match status" value="1"/>
</dbReference>
<dbReference type="Gene3D" id="3.40.50.720">
    <property type="entry name" value="NAD(P)-binding Rossmann-like Domain"/>
    <property type="match status" value="1"/>
</dbReference>
<dbReference type="InterPro" id="IPR002347">
    <property type="entry name" value="SDR_fam"/>
</dbReference>